<feature type="domain" description="UPF0029" evidence="3">
    <location>
        <begin position="143"/>
        <end position="198"/>
    </location>
</feature>
<comment type="caution">
    <text evidence="4">The sequence shown here is derived from an EMBL/GenBank/DDBJ whole genome shotgun (WGS) entry which is preliminary data.</text>
</comment>
<dbReference type="InterPro" id="IPR036956">
    <property type="entry name" value="Impact_N_sf"/>
</dbReference>
<evidence type="ECO:0000256" key="1">
    <source>
        <dbReference type="ARBA" id="ARBA00007665"/>
    </source>
</evidence>
<dbReference type="Gene3D" id="3.30.230.30">
    <property type="entry name" value="Impact, N-terminal domain"/>
    <property type="match status" value="1"/>
</dbReference>
<dbReference type="NCBIfam" id="TIGR00257">
    <property type="entry name" value="IMPACT_YIGZ"/>
    <property type="match status" value="1"/>
</dbReference>
<evidence type="ECO:0000259" key="2">
    <source>
        <dbReference type="Pfam" id="PF01205"/>
    </source>
</evidence>
<dbReference type="InterPro" id="IPR023582">
    <property type="entry name" value="Impact"/>
</dbReference>
<dbReference type="InterPro" id="IPR001498">
    <property type="entry name" value="Impact_N"/>
</dbReference>
<dbReference type="InterPro" id="IPR035647">
    <property type="entry name" value="EFG_III/V"/>
</dbReference>
<dbReference type="InterPro" id="IPR015796">
    <property type="entry name" value="Impact_YigZ-like"/>
</dbReference>
<dbReference type="Pfam" id="PF09186">
    <property type="entry name" value="DUF1949"/>
    <property type="match status" value="1"/>
</dbReference>
<reference evidence="5" key="1">
    <citation type="journal article" date="2019" name="Int. J. Syst. Evol. Microbiol.">
        <title>The Global Catalogue of Microorganisms (GCM) 10K type strain sequencing project: providing services to taxonomists for standard genome sequencing and annotation.</title>
        <authorList>
            <consortium name="The Broad Institute Genomics Platform"/>
            <consortium name="The Broad Institute Genome Sequencing Center for Infectious Disease"/>
            <person name="Wu L."/>
            <person name="Ma J."/>
        </authorList>
    </citation>
    <scope>NUCLEOTIDE SEQUENCE [LARGE SCALE GENOMIC DNA]</scope>
    <source>
        <strain evidence="5">CGMCC 1.15923</strain>
    </source>
</reference>
<feature type="domain" description="Impact N-terminal" evidence="2">
    <location>
        <begin position="20"/>
        <end position="127"/>
    </location>
</feature>
<evidence type="ECO:0000313" key="4">
    <source>
        <dbReference type="EMBL" id="GGB53514.1"/>
    </source>
</evidence>
<evidence type="ECO:0000313" key="5">
    <source>
        <dbReference type="Proteomes" id="UP000646152"/>
    </source>
</evidence>
<dbReference type="Proteomes" id="UP000646152">
    <property type="component" value="Unassembled WGS sequence"/>
</dbReference>
<dbReference type="Gene3D" id="3.30.70.240">
    <property type="match status" value="1"/>
</dbReference>
<dbReference type="InterPro" id="IPR015269">
    <property type="entry name" value="UPF0029_Impact_C"/>
</dbReference>
<keyword evidence="5" id="KW-1185">Reference proteome</keyword>
<gene>
    <name evidence="4" type="ORF">GCM10011502_28410</name>
</gene>
<dbReference type="InterPro" id="IPR020569">
    <property type="entry name" value="UPF0029_Impact_CS"/>
</dbReference>
<comment type="similarity">
    <text evidence="1">Belongs to the IMPACT family.</text>
</comment>
<protein>
    <submittedName>
        <fullName evidence="4">YigZ family protein</fullName>
    </submittedName>
</protein>
<dbReference type="SUPFAM" id="SSF54980">
    <property type="entry name" value="EF-G C-terminal domain-like"/>
    <property type="match status" value="1"/>
</dbReference>
<dbReference type="PANTHER" id="PTHR16301">
    <property type="entry name" value="IMPACT-RELATED"/>
    <property type="match status" value="1"/>
</dbReference>
<dbReference type="RefSeq" id="WP_188630802.1">
    <property type="nucleotide sequence ID" value="NZ_BMKE01000034.1"/>
</dbReference>
<dbReference type="EMBL" id="BMKE01000034">
    <property type="protein sequence ID" value="GGB53514.1"/>
    <property type="molecule type" value="Genomic_DNA"/>
</dbReference>
<accession>A0ABQ1IYJ8</accession>
<dbReference type="SUPFAM" id="SSF54211">
    <property type="entry name" value="Ribosomal protein S5 domain 2-like"/>
    <property type="match status" value="1"/>
</dbReference>
<dbReference type="PROSITE" id="PS00910">
    <property type="entry name" value="UPF0029"/>
    <property type="match status" value="1"/>
</dbReference>
<evidence type="ECO:0000259" key="3">
    <source>
        <dbReference type="Pfam" id="PF09186"/>
    </source>
</evidence>
<dbReference type="PANTHER" id="PTHR16301:SF20">
    <property type="entry name" value="IMPACT FAMILY MEMBER YIGZ"/>
    <property type="match status" value="1"/>
</dbReference>
<proteinExistence type="inferred from homology"/>
<name>A0ABQ1IYJ8_9GAMM</name>
<dbReference type="InterPro" id="IPR020568">
    <property type="entry name" value="Ribosomal_Su5_D2-typ_SF"/>
</dbReference>
<organism evidence="4 5">
    <name type="scientific">Oceanisphaera marina</name>
    <dbReference type="NCBI Taxonomy" id="2017550"/>
    <lineage>
        <taxon>Bacteria</taxon>
        <taxon>Pseudomonadati</taxon>
        <taxon>Pseudomonadota</taxon>
        <taxon>Gammaproteobacteria</taxon>
        <taxon>Aeromonadales</taxon>
        <taxon>Aeromonadaceae</taxon>
        <taxon>Oceanisphaera</taxon>
    </lineage>
</organism>
<sequence length="209" mass="22601">MNMSPYLIPATPLVWQQEIKKSRFIAYLAHTPNAQAAKDFIESVRIREPAAGHHCWAFVAGMPSDSRILGFSDDGEPSGTAGKPMLAQLQGSGVGEITAVVARYFGGIKLGTGGLVRAYGGTLSSALTQLSTVEQRIMAELDVHIDYSDMALLEFLLGEYQGLWQQIDYGAEVTGTLLVEARVVPEFCRQLLDRSQGRVVARPVESGTG</sequence>
<dbReference type="Pfam" id="PF01205">
    <property type="entry name" value="Impact_N"/>
    <property type="match status" value="1"/>
</dbReference>